<feature type="transmembrane region" description="Helical" evidence="1">
    <location>
        <begin position="6"/>
        <end position="27"/>
    </location>
</feature>
<organism evidence="2 3">
    <name type="scientific">[Ruminococcus] lactaris</name>
    <dbReference type="NCBI Taxonomy" id="46228"/>
    <lineage>
        <taxon>Bacteria</taxon>
        <taxon>Bacillati</taxon>
        <taxon>Bacillota</taxon>
        <taxon>Clostridia</taxon>
        <taxon>Lachnospirales</taxon>
        <taxon>Lachnospiraceae</taxon>
        <taxon>Mediterraneibacter</taxon>
    </lineage>
</organism>
<comment type="caution">
    <text evidence="2">The sequence shown here is derived from an EMBL/GenBank/DDBJ whole genome shotgun (WGS) entry which is preliminary data.</text>
</comment>
<keyword evidence="1" id="KW-0472">Membrane</keyword>
<keyword evidence="1" id="KW-0812">Transmembrane</keyword>
<dbReference type="EMBL" id="QSQN01000023">
    <property type="protein sequence ID" value="RGK38802.1"/>
    <property type="molecule type" value="Genomic_DNA"/>
</dbReference>
<sequence length="176" mass="20166">MSEELLGVIITSGVTSIISVIGFIVTYKSMKRNFKEELEKEKTSIHIEKMSSIPYEILKLMDNIMQTGGKGDFLNDFTSLMDTIYAYGSKEAIKIAATMQKENYTLRNTVSFNKYRAISMYILLATQIKNDVTGIRVSPELWLEMKITDYANNKDEFKKANNDIVRELKLENSFCI</sequence>
<accession>A0A3E4LNV5</accession>
<evidence type="ECO:0000256" key="1">
    <source>
        <dbReference type="SAM" id="Phobius"/>
    </source>
</evidence>
<dbReference type="Proteomes" id="UP000260793">
    <property type="component" value="Unassembled WGS sequence"/>
</dbReference>
<keyword evidence="1" id="KW-1133">Transmembrane helix</keyword>
<gene>
    <name evidence="2" type="ORF">DXD17_09230</name>
</gene>
<evidence type="ECO:0008006" key="4">
    <source>
        <dbReference type="Google" id="ProtNLM"/>
    </source>
</evidence>
<proteinExistence type="predicted"/>
<dbReference type="AlphaFoldDB" id="A0A3E4LNV5"/>
<name>A0A3E4LNV5_9FIRM</name>
<protein>
    <recommendedName>
        <fullName evidence="4">DUF4760 domain-containing protein</fullName>
    </recommendedName>
</protein>
<evidence type="ECO:0000313" key="3">
    <source>
        <dbReference type="Proteomes" id="UP000260793"/>
    </source>
</evidence>
<evidence type="ECO:0000313" key="2">
    <source>
        <dbReference type="EMBL" id="RGK38802.1"/>
    </source>
</evidence>
<dbReference type="RefSeq" id="WP_117688304.1">
    <property type="nucleotide sequence ID" value="NZ_QSQN01000023.1"/>
</dbReference>
<reference evidence="2 3" key="1">
    <citation type="submission" date="2018-08" db="EMBL/GenBank/DDBJ databases">
        <title>A genome reference for cultivated species of the human gut microbiota.</title>
        <authorList>
            <person name="Zou Y."/>
            <person name="Xue W."/>
            <person name="Luo G."/>
        </authorList>
    </citation>
    <scope>NUCLEOTIDE SEQUENCE [LARGE SCALE GENOMIC DNA]</scope>
    <source>
        <strain evidence="2 3">TF11-7</strain>
    </source>
</reference>